<gene>
    <name evidence="1" type="ORF">BJX66DRAFT_10726</name>
</gene>
<evidence type="ECO:0000313" key="2">
    <source>
        <dbReference type="Proteomes" id="UP001610563"/>
    </source>
</evidence>
<protein>
    <submittedName>
        <fullName evidence="1">Uncharacterized protein</fullName>
    </submittedName>
</protein>
<comment type="caution">
    <text evidence="1">The sequence shown here is derived from an EMBL/GenBank/DDBJ whole genome shotgun (WGS) entry which is preliminary data.</text>
</comment>
<dbReference type="Proteomes" id="UP001610563">
    <property type="component" value="Unassembled WGS sequence"/>
</dbReference>
<accession>A0ABR4GQQ5</accession>
<evidence type="ECO:0000313" key="1">
    <source>
        <dbReference type="EMBL" id="KAL2801398.1"/>
    </source>
</evidence>
<sequence>MTQRSPTAGSWTALFVCDKRLGTLQEKEKTPLSMLVGERRRCRRSTENRLQLIDQRPVTFIFQLALLLRAETMSHSE</sequence>
<reference evidence="1 2" key="1">
    <citation type="submission" date="2024-07" db="EMBL/GenBank/DDBJ databases">
        <title>Section-level genome sequencing and comparative genomics of Aspergillus sections Usti and Cavernicolus.</title>
        <authorList>
            <consortium name="Lawrence Berkeley National Laboratory"/>
            <person name="Nybo J.L."/>
            <person name="Vesth T.C."/>
            <person name="Theobald S."/>
            <person name="Frisvad J.C."/>
            <person name="Larsen T.O."/>
            <person name="Kjaerboelling I."/>
            <person name="Rothschild-Mancinelli K."/>
            <person name="Lyhne E.K."/>
            <person name="Kogle M.E."/>
            <person name="Barry K."/>
            <person name="Clum A."/>
            <person name="Na H."/>
            <person name="Ledsgaard L."/>
            <person name="Lin J."/>
            <person name="Lipzen A."/>
            <person name="Kuo A."/>
            <person name="Riley R."/>
            <person name="Mondo S."/>
            <person name="Labutti K."/>
            <person name="Haridas S."/>
            <person name="Pangalinan J."/>
            <person name="Salamov A.A."/>
            <person name="Simmons B.A."/>
            <person name="Magnuson J.K."/>
            <person name="Chen J."/>
            <person name="Drula E."/>
            <person name="Henrissat B."/>
            <person name="Wiebenga A."/>
            <person name="Lubbers R.J."/>
            <person name="Gomes A.C."/>
            <person name="Makela M.R."/>
            <person name="Stajich J."/>
            <person name="Grigoriev I.V."/>
            <person name="Mortensen U.H."/>
            <person name="De Vries R.P."/>
            <person name="Baker S.E."/>
            <person name="Andersen M.R."/>
        </authorList>
    </citation>
    <scope>NUCLEOTIDE SEQUENCE [LARGE SCALE GENOMIC DNA]</scope>
    <source>
        <strain evidence="1 2">CBS 209.92</strain>
    </source>
</reference>
<keyword evidence="2" id="KW-1185">Reference proteome</keyword>
<organism evidence="1 2">
    <name type="scientific">Aspergillus keveii</name>
    <dbReference type="NCBI Taxonomy" id="714993"/>
    <lineage>
        <taxon>Eukaryota</taxon>
        <taxon>Fungi</taxon>
        <taxon>Dikarya</taxon>
        <taxon>Ascomycota</taxon>
        <taxon>Pezizomycotina</taxon>
        <taxon>Eurotiomycetes</taxon>
        <taxon>Eurotiomycetidae</taxon>
        <taxon>Eurotiales</taxon>
        <taxon>Aspergillaceae</taxon>
        <taxon>Aspergillus</taxon>
        <taxon>Aspergillus subgen. Nidulantes</taxon>
    </lineage>
</organism>
<proteinExistence type="predicted"/>
<name>A0ABR4GQQ5_9EURO</name>
<dbReference type="EMBL" id="JBFTWV010000001">
    <property type="protein sequence ID" value="KAL2801398.1"/>
    <property type="molecule type" value="Genomic_DNA"/>
</dbReference>